<dbReference type="HAMAP" id="MF_01385">
    <property type="entry name" value="UreF"/>
    <property type="match status" value="1"/>
</dbReference>
<comment type="function">
    <text evidence="3">Required for maturation of urease via the functional incorporation of the urease nickel metallocenter.</text>
</comment>
<reference evidence="5" key="1">
    <citation type="submission" date="2017-08" db="EMBL/GenBank/DDBJ databases">
        <authorList>
            <person name="Imhoff J.F."/>
            <person name="Rahn T."/>
            <person name="Kuenzel S."/>
            <person name="Neulinger S.C."/>
        </authorList>
    </citation>
    <scope>NUCLEOTIDE SEQUENCE</scope>
    <source>
        <strain evidence="5">DSM 11080</strain>
    </source>
</reference>
<dbReference type="InterPro" id="IPR038277">
    <property type="entry name" value="UreF_sf"/>
</dbReference>
<dbReference type="EMBL" id="NRSJ01000012">
    <property type="protein sequence ID" value="MBK1704632.1"/>
    <property type="molecule type" value="Genomic_DNA"/>
</dbReference>
<comment type="similarity">
    <text evidence="3">Belongs to the UreF family.</text>
</comment>
<evidence type="ECO:0000256" key="2">
    <source>
        <dbReference type="ARBA" id="ARBA00023186"/>
    </source>
</evidence>
<dbReference type="AlphaFoldDB" id="A0AAJ0XAB4"/>
<evidence type="ECO:0000256" key="4">
    <source>
        <dbReference type="SAM" id="MobiDB-lite"/>
    </source>
</evidence>
<evidence type="ECO:0000256" key="3">
    <source>
        <dbReference type="HAMAP-Rule" id="MF_01385"/>
    </source>
</evidence>
<accession>A0AAJ0XAB4</accession>
<proteinExistence type="inferred from homology"/>
<dbReference type="PANTHER" id="PTHR33620:SF1">
    <property type="entry name" value="UREASE ACCESSORY PROTEIN F"/>
    <property type="match status" value="1"/>
</dbReference>
<dbReference type="Pfam" id="PF01730">
    <property type="entry name" value="UreF"/>
    <property type="match status" value="1"/>
</dbReference>
<evidence type="ECO:0000313" key="5">
    <source>
        <dbReference type="EMBL" id="MBK1704632.1"/>
    </source>
</evidence>
<dbReference type="GO" id="GO:0016151">
    <property type="term" value="F:nickel cation binding"/>
    <property type="evidence" value="ECO:0007669"/>
    <property type="project" value="UniProtKB-UniRule"/>
</dbReference>
<evidence type="ECO:0000256" key="1">
    <source>
        <dbReference type="ARBA" id="ARBA00022988"/>
    </source>
</evidence>
<gene>
    <name evidence="3" type="primary">ureF</name>
    <name evidence="5" type="ORF">CKO40_08800</name>
</gene>
<feature type="region of interest" description="Disordered" evidence="4">
    <location>
        <begin position="128"/>
        <end position="148"/>
    </location>
</feature>
<reference evidence="5" key="2">
    <citation type="journal article" date="2020" name="Microorganisms">
        <title>Osmotic Adaptation and Compatible Solute Biosynthesis of Phototrophic Bacteria as Revealed from Genome Analyses.</title>
        <authorList>
            <person name="Imhoff J.F."/>
            <person name="Rahn T."/>
            <person name="Kunzel S."/>
            <person name="Keller A."/>
            <person name="Neulinger S.C."/>
        </authorList>
    </citation>
    <scope>NUCLEOTIDE SEQUENCE</scope>
    <source>
        <strain evidence="5">DSM 11080</strain>
    </source>
</reference>
<comment type="subcellular location">
    <subcellularLocation>
        <location evidence="3">Cytoplasm</location>
    </subcellularLocation>
</comment>
<dbReference type="PANTHER" id="PTHR33620">
    <property type="entry name" value="UREASE ACCESSORY PROTEIN F"/>
    <property type="match status" value="1"/>
</dbReference>
<dbReference type="InterPro" id="IPR002639">
    <property type="entry name" value="UreF"/>
</dbReference>
<dbReference type="GO" id="GO:0005737">
    <property type="term" value="C:cytoplasm"/>
    <property type="evidence" value="ECO:0007669"/>
    <property type="project" value="UniProtKB-SubCell"/>
</dbReference>
<keyword evidence="6" id="KW-1185">Reference proteome</keyword>
<name>A0AAJ0XAB4_9GAMM</name>
<dbReference type="Gene3D" id="1.10.4190.10">
    <property type="entry name" value="Urease accessory protein UreF"/>
    <property type="match status" value="1"/>
</dbReference>
<keyword evidence="1 3" id="KW-0996">Nickel insertion</keyword>
<dbReference type="Proteomes" id="UP001296776">
    <property type="component" value="Unassembled WGS sequence"/>
</dbReference>
<evidence type="ECO:0000313" key="6">
    <source>
        <dbReference type="Proteomes" id="UP001296776"/>
    </source>
</evidence>
<keyword evidence="3" id="KW-0963">Cytoplasm</keyword>
<keyword evidence="2 3" id="KW-0143">Chaperone</keyword>
<organism evidence="5 6">
    <name type="scientific">Halochromatium glycolicum</name>
    <dbReference type="NCBI Taxonomy" id="85075"/>
    <lineage>
        <taxon>Bacteria</taxon>
        <taxon>Pseudomonadati</taxon>
        <taxon>Pseudomonadota</taxon>
        <taxon>Gammaproteobacteria</taxon>
        <taxon>Chromatiales</taxon>
        <taxon>Chromatiaceae</taxon>
        <taxon>Halochromatium</taxon>
    </lineage>
</organism>
<sequence>MTTDASLSLLRLLQLVSPSLPVGAFAYSQGLEWAVEAGWVCDQPTLEDWLSDQLAQSLTWVDLPLLLRMLDAASRGDMAAMAAWIDELIALRETAELRAEEANRGRALAELLDGLGLLDTFNAGGATRMQPAPPTSLGPSSPSPAPDWKSLLSRSQLAGFALAATVWEIDQSDVLAGYAWSWAENLTLAGIKLVPLGQTAGQRILTRLAGRIPAAVEQARDLPDTEIGASMPALAIASSLHETQYTRLYRS</sequence>
<dbReference type="PIRSF" id="PIRSF009467">
    <property type="entry name" value="Ureas_acces_UreF"/>
    <property type="match status" value="1"/>
</dbReference>
<comment type="subunit">
    <text evidence="3">UreD, UreF and UreG form a complex that acts as a GTP-hydrolysis-dependent molecular chaperone, activating the urease apoprotein by helping to assemble the nickel containing metallocenter of UreC. The UreE protein probably delivers the nickel.</text>
</comment>
<protein>
    <recommendedName>
        <fullName evidence="3">Urease accessory protein UreF</fullName>
    </recommendedName>
</protein>
<comment type="caution">
    <text evidence="5">The sequence shown here is derived from an EMBL/GenBank/DDBJ whole genome shotgun (WGS) entry which is preliminary data.</text>
</comment>
<feature type="compositionally biased region" description="Pro residues" evidence="4">
    <location>
        <begin position="131"/>
        <end position="145"/>
    </location>
</feature>